<dbReference type="AlphaFoldDB" id="A0A0G1SMQ7"/>
<comment type="caution">
    <text evidence="1">The sequence shown here is derived from an EMBL/GenBank/DDBJ whole genome shotgun (WGS) entry which is preliminary data.</text>
</comment>
<protein>
    <submittedName>
        <fullName evidence="1">Uncharacterized protein</fullName>
    </submittedName>
</protein>
<evidence type="ECO:0000313" key="1">
    <source>
        <dbReference type="EMBL" id="KKU34560.1"/>
    </source>
</evidence>
<organism evidence="1 2">
    <name type="scientific">Candidatus Azambacteria bacterium GW2011_GWB1_46_27</name>
    <dbReference type="NCBI Taxonomy" id="1618617"/>
    <lineage>
        <taxon>Bacteria</taxon>
        <taxon>Candidatus Azamiibacteriota</taxon>
    </lineage>
</organism>
<name>A0A0G1SMQ7_9BACT</name>
<evidence type="ECO:0000313" key="2">
    <source>
        <dbReference type="Proteomes" id="UP000034067"/>
    </source>
</evidence>
<proteinExistence type="predicted"/>
<reference evidence="1 2" key="1">
    <citation type="journal article" date="2015" name="Nature">
        <title>rRNA introns, odd ribosomes, and small enigmatic genomes across a large radiation of phyla.</title>
        <authorList>
            <person name="Brown C.T."/>
            <person name="Hug L.A."/>
            <person name="Thomas B.C."/>
            <person name="Sharon I."/>
            <person name="Castelle C.J."/>
            <person name="Singh A."/>
            <person name="Wilkins M.J."/>
            <person name="Williams K.H."/>
            <person name="Banfield J.F."/>
        </authorList>
    </citation>
    <scope>NUCLEOTIDE SEQUENCE [LARGE SCALE GENOMIC DNA]</scope>
</reference>
<dbReference type="EMBL" id="LCMJ01000031">
    <property type="protein sequence ID" value="KKU34560.1"/>
    <property type="molecule type" value="Genomic_DNA"/>
</dbReference>
<dbReference type="Proteomes" id="UP000034067">
    <property type="component" value="Unassembled WGS sequence"/>
</dbReference>
<sequence length="156" mass="18262">MIKTKLIALYNGLNQVKNLKGVKFAYGVIKNIRLMENEIVSIQESIKPVKDFMEYDMERMNLAKKHSKKDKNGNPVIENNNFVLESEKEFELEFEALKEKHSSVLSERQKQIEEYEKLLTEDVKIELYKIKMSDIPQDISTEQLAGIFDIVENNVY</sequence>
<accession>A0A0G1SMQ7</accession>
<gene>
    <name evidence="1" type="ORF">UX48_C0031G0008</name>
</gene>